<dbReference type="AlphaFoldDB" id="A0A423VKH1"/>
<organism evidence="2 3">
    <name type="scientific">Cytospora schulzeri</name>
    <dbReference type="NCBI Taxonomy" id="448051"/>
    <lineage>
        <taxon>Eukaryota</taxon>
        <taxon>Fungi</taxon>
        <taxon>Dikarya</taxon>
        <taxon>Ascomycota</taxon>
        <taxon>Pezizomycotina</taxon>
        <taxon>Sordariomycetes</taxon>
        <taxon>Sordariomycetidae</taxon>
        <taxon>Diaporthales</taxon>
        <taxon>Cytosporaceae</taxon>
        <taxon>Cytospora</taxon>
    </lineage>
</organism>
<dbReference type="InterPro" id="IPR014710">
    <property type="entry name" value="RmlC-like_jellyroll"/>
</dbReference>
<feature type="region of interest" description="Disordered" evidence="1">
    <location>
        <begin position="41"/>
        <end position="100"/>
    </location>
</feature>
<dbReference type="Gene3D" id="2.60.120.10">
    <property type="entry name" value="Jelly Rolls"/>
    <property type="match status" value="1"/>
</dbReference>
<dbReference type="Proteomes" id="UP000283895">
    <property type="component" value="Unassembled WGS sequence"/>
</dbReference>
<dbReference type="InterPro" id="IPR011051">
    <property type="entry name" value="RmlC_Cupin_sf"/>
</dbReference>
<name>A0A423VKH1_9PEZI</name>
<gene>
    <name evidence="2" type="ORF">VMCG_09431</name>
</gene>
<reference evidence="2 3" key="1">
    <citation type="submission" date="2015-09" db="EMBL/GenBank/DDBJ databases">
        <title>Host preference determinants of Valsa canker pathogens revealed by comparative genomics.</title>
        <authorList>
            <person name="Yin Z."/>
            <person name="Huang L."/>
        </authorList>
    </citation>
    <scope>NUCLEOTIDE SEQUENCE [LARGE SCALE GENOMIC DNA]</scope>
    <source>
        <strain evidence="2 3">03-1</strain>
    </source>
</reference>
<proteinExistence type="predicted"/>
<comment type="caution">
    <text evidence="2">The sequence shown here is derived from an EMBL/GenBank/DDBJ whole genome shotgun (WGS) entry which is preliminary data.</text>
</comment>
<dbReference type="OrthoDB" id="3511549at2759"/>
<dbReference type="EMBL" id="LKEA01000055">
    <property type="protein sequence ID" value="ROV91509.1"/>
    <property type="molecule type" value="Genomic_DNA"/>
</dbReference>
<protein>
    <submittedName>
        <fullName evidence="2">Uncharacterized protein</fullName>
    </submittedName>
</protein>
<keyword evidence="3" id="KW-1185">Reference proteome</keyword>
<evidence type="ECO:0000313" key="3">
    <source>
        <dbReference type="Proteomes" id="UP000283895"/>
    </source>
</evidence>
<feature type="compositionally biased region" description="Basic and acidic residues" evidence="1">
    <location>
        <begin position="83"/>
        <end position="100"/>
    </location>
</feature>
<evidence type="ECO:0000313" key="2">
    <source>
        <dbReference type="EMBL" id="ROV91509.1"/>
    </source>
</evidence>
<sequence>MASLLPLLHDLLPMIIPSKVHIARDRELAAVVERAETPPWYNHTSRETLPLASPERHQSNGADVDDARSLSASQPGSYGEPIKLLDREESSDERSTAEPVFEDVHAVRVGPSHLGQEPRSDAAATGPRVFRKDALVGVTDTMCATGPLRPSTITVSKVSTVPPPSLKDPIKTDGRSDTFIYATSGNGVLLISPSLDPVKAIRADFKGEAPTREEEQPRRHELSPGDFAFVPAWTEHQVVNEGDVGDIIWVVTRSGGEPVQVDLAGWGGERV</sequence>
<accession>A0A423VKH1</accession>
<evidence type="ECO:0000256" key="1">
    <source>
        <dbReference type="SAM" id="MobiDB-lite"/>
    </source>
</evidence>
<dbReference type="SUPFAM" id="SSF51182">
    <property type="entry name" value="RmlC-like cupins"/>
    <property type="match status" value="1"/>
</dbReference>